<dbReference type="InterPro" id="IPR015943">
    <property type="entry name" value="WD40/YVTN_repeat-like_dom_sf"/>
</dbReference>
<dbReference type="InterPro" id="IPR050459">
    <property type="entry name" value="WD_repeat_RBAP46/RBAP48/MSI1"/>
</dbReference>
<reference evidence="6" key="1">
    <citation type="submission" date="2021-05" db="EMBL/GenBank/DDBJ databases">
        <title>The genome of the haptophyte Pavlova lutheri (Diacronema luteri, Pavlovales) - a model for lipid biosynthesis in eukaryotic algae.</title>
        <authorList>
            <person name="Hulatt C.J."/>
            <person name="Posewitz M.C."/>
        </authorList>
    </citation>
    <scope>NUCLEOTIDE SEQUENCE</scope>
    <source>
        <strain evidence="6">NIVA-4/92</strain>
    </source>
</reference>
<feature type="compositionally biased region" description="Basic and acidic residues" evidence="3">
    <location>
        <begin position="574"/>
        <end position="588"/>
    </location>
</feature>
<dbReference type="InterPro" id="IPR025476">
    <property type="entry name" value="Helitron_helicase-like"/>
</dbReference>
<feature type="region of interest" description="Disordered" evidence="3">
    <location>
        <begin position="571"/>
        <end position="607"/>
    </location>
</feature>
<evidence type="ECO:0000256" key="3">
    <source>
        <dbReference type="SAM" id="MobiDB-lite"/>
    </source>
</evidence>
<keyword evidence="1" id="KW-0853">WD repeat</keyword>
<evidence type="ECO:0000313" key="6">
    <source>
        <dbReference type="EMBL" id="KAG8457071.1"/>
    </source>
</evidence>
<evidence type="ECO:0000259" key="4">
    <source>
        <dbReference type="Pfam" id="PF12265"/>
    </source>
</evidence>
<feature type="domain" description="Helitron helicase-like" evidence="5">
    <location>
        <begin position="3"/>
        <end position="89"/>
    </location>
</feature>
<accession>A0A8J6C337</accession>
<dbReference type="Proteomes" id="UP000751190">
    <property type="component" value="Unassembled WGS sequence"/>
</dbReference>
<comment type="caution">
    <text evidence="6">The sequence shown here is derived from an EMBL/GenBank/DDBJ whole genome shotgun (WGS) entry which is preliminary data.</text>
</comment>
<gene>
    <name evidence="6" type="ORF">KFE25_001237</name>
</gene>
<name>A0A8J6C337_DIALT</name>
<dbReference type="InterPro" id="IPR022052">
    <property type="entry name" value="Histone-bd_RBBP4-like_N"/>
</dbReference>
<sequence length="607" mass="66650">MTIGRPVVLPASFAGGSRDMARRYHDAMAIVRRFGRSDLFFTFTANPAWPEIIAALLPGQSAQDRPDLAARALQLRPDAFMDDALKGGVPSRETFGARGARRRRRAQGRQLDVVHVRTWASSSSRSAGCRTRVLILAVADKLCDLDKLDGAVCAELPAAGAATDALRRIVLGRMILCPCSPGGIQGLKCSGQRARPTTPSSYRGRAIKVDNRWVVPYSPHVLLRYDAHINVEACSSVGSIKYLSEYVNHKGHDCASALDETAAADGEPTQARDEVGEHVDNRSIGSSEAESRPALSVDWRSFVDVPEYNAWVDRTRKQRRRQRLSATVGRVRGVHPAAGSGERFDLRVLLHHWGDALRDALHTDSPAAVRRLFATIVHRCSPANLRALFDAFLLTEDRDGLGADFARQLLDPDHQRISAAMYTGRPPPPERTADEARHMCGVLALCSVEEHVLACGREPARDGGSLLDSTGLYRALRAMASKDGAGADGEVSLEQRINDEYKIWKKNTPFLYDLVMTHSLEWPSLTVQWLPDKKTPPGKDYSEQKLLLGTHTADSEPNFLCVASVRLPTDEAEVEGRTYDDERAESEASARPAPNLKSASASRTARR</sequence>
<dbReference type="EMBL" id="JAGTXO010000084">
    <property type="protein sequence ID" value="KAG8457071.1"/>
    <property type="molecule type" value="Genomic_DNA"/>
</dbReference>
<dbReference type="OrthoDB" id="1691612at2759"/>
<dbReference type="Pfam" id="PF14214">
    <property type="entry name" value="Helitron_like_N"/>
    <property type="match status" value="1"/>
</dbReference>
<organism evidence="6 7">
    <name type="scientific">Diacronema lutheri</name>
    <name type="common">Unicellular marine alga</name>
    <name type="synonym">Monochrysis lutheri</name>
    <dbReference type="NCBI Taxonomy" id="2081491"/>
    <lineage>
        <taxon>Eukaryota</taxon>
        <taxon>Haptista</taxon>
        <taxon>Haptophyta</taxon>
        <taxon>Pavlovophyceae</taxon>
        <taxon>Pavlovales</taxon>
        <taxon>Pavlovaceae</taxon>
        <taxon>Diacronema</taxon>
    </lineage>
</organism>
<evidence type="ECO:0000313" key="7">
    <source>
        <dbReference type="Proteomes" id="UP000751190"/>
    </source>
</evidence>
<evidence type="ECO:0008006" key="8">
    <source>
        <dbReference type="Google" id="ProtNLM"/>
    </source>
</evidence>
<feature type="compositionally biased region" description="Polar residues" evidence="3">
    <location>
        <begin position="597"/>
        <end position="607"/>
    </location>
</feature>
<dbReference type="Gene3D" id="2.130.10.10">
    <property type="entry name" value="YVTN repeat-like/Quinoprotein amine dehydrogenase"/>
    <property type="match status" value="1"/>
</dbReference>
<dbReference type="Pfam" id="PF12265">
    <property type="entry name" value="CAF1C_H4-bd"/>
    <property type="match status" value="1"/>
</dbReference>
<evidence type="ECO:0000256" key="1">
    <source>
        <dbReference type="ARBA" id="ARBA00022574"/>
    </source>
</evidence>
<keyword evidence="2" id="KW-0677">Repeat</keyword>
<feature type="domain" description="Histone-binding protein RBBP4-like N-terminal" evidence="4">
    <location>
        <begin position="499"/>
        <end position="569"/>
    </location>
</feature>
<feature type="compositionally biased region" description="Basic and acidic residues" evidence="3">
    <location>
        <begin position="270"/>
        <end position="281"/>
    </location>
</feature>
<feature type="region of interest" description="Disordered" evidence="3">
    <location>
        <begin position="262"/>
        <end position="289"/>
    </location>
</feature>
<proteinExistence type="predicted"/>
<evidence type="ECO:0000256" key="2">
    <source>
        <dbReference type="ARBA" id="ARBA00022737"/>
    </source>
</evidence>
<protein>
    <recommendedName>
        <fullName evidence="8">Histone-binding protein RBBP4 N-terminal domain-containing protein</fullName>
    </recommendedName>
</protein>
<dbReference type="PANTHER" id="PTHR22850">
    <property type="entry name" value="WD40 REPEAT FAMILY"/>
    <property type="match status" value="1"/>
</dbReference>
<keyword evidence="7" id="KW-1185">Reference proteome</keyword>
<dbReference type="AlphaFoldDB" id="A0A8J6C337"/>
<evidence type="ECO:0000259" key="5">
    <source>
        <dbReference type="Pfam" id="PF14214"/>
    </source>
</evidence>